<evidence type="ECO:0000313" key="4">
    <source>
        <dbReference type="Proteomes" id="UP000056968"/>
    </source>
</evidence>
<dbReference type="InterPro" id="IPR011105">
    <property type="entry name" value="Cell_wall_hydrolase_SleB"/>
</dbReference>
<protein>
    <recommendedName>
        <fullName evidence="2">Cell wall hydrolase SleB domain-containing protein</fullName>
    </recommendedName>
</protein>
<feature type="compositionally biased region" description="Polar residues" evidence="1">
    <location>
        <begin position="289"/>
        <end position="299"/>
    </location>
</feature>
<reference evidence="3 4" key="1">
    <citation type="submission" date="2015-11" db="EMBL/GenBank/DDBJ databases">
        <title>A Two-component Flavoprotein Monooxygenase System MeaXY Responsible for para-Hydroxylation of 2-Methyl-6-ethylaniline and 2,6-Diethylaniline in Sphingobium baderi DE-13.</title>
        <authorList>
            <person name="Cheng M."/>
            <person name="Meng Q."/>
            <person name="Yang Y."/>
            <person name="Chu C."/>
            <person name="Yan X."/>
            <person name="He J."/>
            <person name="Li S."/>
        </authorList>
    </citation>
    <scope>NUCLEOTIDE SEQUENCE [LARGE SCALE GENOMIC DNA]</scope>
    <source>
        <strain evidence="3 4">DE-13</strain>
        <plasmid evidence="4">Plasmid pDE3</plasmid>
    </source>
</reference>
<dbReference type="OrthoDB" id="7537686at2"/>
<name>A0A0S3F644_9SPHN</name>
<evidence type="ECO:0000256" key="1">
    <source>
        <dbReference type="SAM" id="MobiDB-lite"/>
    </source>
</evidence>
<evidence type="ECO:0000259" key="2">
    <source>
        <dbReference type="Pfam" id="PF07486"/>
    </source>
</evidence>
<dbReference type="KEGG" id="sbd:ATN00_21765"/>
<feature type="domain" description="Cell wall hydrolase SleB" evidence="2">
    <location>
        <begin position="67"/>
        <end position="185"/>
    </location>
</feature>
<gene>
    <name evidence="3" type="ORF">ATN00_21765</name>
</gene>
<dbReference type="GO" id="GO:0016787">
    <property type="term" value="F:hydrolase activity"/>
    <property type="evidence" value="ECO:0007669"/>
    <property type="project" value="InterPro"/>
</dbReference>
<dbReference type="Gene3D" id="1.10.10.2520">
    <property type="entry name" value="Cell wall hydrolase SleB, domain 1"/>
    <property type="match status" value="1"/>
</dbReference>
<dbReference type="EMBL" id="CP013267">
    <property type="protein sequence ID" value="ALR23134.1"/>
    <property type="molecule type" value="Genomic_DNA"/>
</dbReference>
<dbReference type="InterPro" id="IPR042047">
    <property type="entry name" value="SleB_dom1"/>
</dbReference>
<keyword evidence="3" id="KW-0614">Plasmid</keyword>
<sequence length="299" mass="31480">MDPLTIAAICTLILKDEAAITAVPPRTNCAAIVASTKATAAQASTRVHNDLDREAIARVAFAEAGNQGDRGIAAVVFTIINRLGNGRWGSTVSDVLNAPRQFEPVTRAGGHWRNLRPVPPARRARVDAIVSLALKGELADETGGALYFQNPTIVAQREKAGTVSRGLTHFGGQTPSAVIGDHAFYTGRGKRPQRRTTAVDQLAANDSADERQRAYIEAGGAIFGRAKDEGFDPASTWEATADDGAEKGDKTNMVDDRADEILTASAPIVSEDGDKAAAQDDGGMFVLSNGKTSTSPRGN</sequence>
<accession>A0A0S3F644</accession>
<dbReference type="Pfam" id="PF07486">
    <property type="entry name" value="Hydrolase_2"/>
    <property type="match status" value="1"/>
</dbReference>
<keyword evidence="4" id="KW-1185">Reference proteome</keyword>
<feature type="compositionally biased region" description="Basic and acidic residues" evidence="1">
    <location>
        <begin position="244"/>
        <end position="260"/>
    </location>
</feature>
<dbReference type="Proteomes" id="UP000056968">
    <property type="component" value="Plasmid pDE3"/>
</dbReference>
<evidence type="ECO:0000313" key="3">
    <source>
        <dbReference type="EMBL" id="ALR23134.1"/>
    </source>
</evidence>
<feature type="region of interest" description="Disordered" evidence="1">
    <location>
        <begin position="227"/>
        <end position="299"/>
    </location>
</feature>
<dbReference type="RefSeq" id="WP_053085604.1">
    <property type="nucleotide sequence ID" value="NZ_CP013267.1"/>
</dbReference>
<geneLocation type="plasmid" evidence="3 4">
    <name>pDE3</name>
</geneLocation>
<organism evidence="3 4">
    <name type="scientific">Sphingobium baderi</name>
    <dbReference type="NCBI Taxonomy" id="1332080"/>
    <lineage>
        <taxon>Bacteria</taxon>
        <taxon>Pseudomonadati</taxon>
        <taxon>Pseudomonadota</taxon>
        <taxon>Alphaproteobacteria</taxon>
        <taxon>Sphingomonadales</taxon>
        <taxon>Sphingomonadaceae</taxon>
        <taxon>Sphingobium</taxon>
    </lineage>
</organism>
<dbReference type="AlphaFoldDB" id="A0A0S3F644"/>
<proteinExistence type="predicted"/>